<dbReference type="OrthoDB" id="217868at2157"/>
<dbReference type="RefSeq" id="WP_090305663.1">
    <property type="nucleotide sequence ID" value="NZ_FNFE01000002.1"/>
</dbReference>
<evidence type="ECO:0000313" key="3">
    <source>
        <dbReference type="Proteomes" id="UP000198882"/>
    </source>
</evidence>
<dbReference type="EMBL" id="FNFE01000002">
    <property type="protein sequence ID" value="SDK03241.1"/>
    <property type="molecule type" value="Genomic_DNA"/>
</dbReference>
<dbReference type="Proteomes" id="UP000198882">
    <property type="component" value="Unassembled WGS sequence"/>
</dbReference>
<organism evidence="2 3">
    <name type="scientific">Natronorubrum texcoconense</name>
    <dbReference type="NCBI Taxonomy" id="1095776"/>
    <lineage>
        <taxon>Archaea</taxon>
        <taxon>Methanobacteriati</taxon>
        <taxon>Methanobacteriota</taxon>
        <taxon>Stenosarchaea group</taxon>
        <taxon>Halobacteria</taxon>
        <taxon>Halobacteriales</taxon>
        <taxon>Natrialbaceae</taxon>
        <taxon>Natronorubrum</taxon>
    </lineage>
</organism>
<feature type="region of interest" description="Disordered" evidence="1">
    <location>
        <begin position="79"/>
        <end position="113"/>
    </location>
</feature>
<evidence type="ECO:0000256" key="1">
    <source>
        <dbReference type="SAM" id="MobiDB-lite"/>
    </source>
</evidence>
<name>A0A1G8YKF5_9EURY</name>
<protein>
    <recommendedName>
        <fullName evidence="4">Transcriptional regulator PadR-like family protein</fullName>
    </recommendedName>
</protein>
<keyword evidence="3" id="KW-1185">Reference proteome</keyword>
<evidence type="ECO:0000313" key="2">
    <source>
        <dbReference type="EMBL" id="SDK03241.1"/>
    </source>
</evidence>
<reference evidence="3" key="1">
    <citation type="submission" date="2016-10" db="EMBL/GenBank/DDBJ databases">
        <authorList>
            <person name="Varghese N."/>
            <person name="Submissions S."/>
        </authorList>
    </citation>
    <scope>NUCLEOTIDE SEQUENCE [LARGE SCALE GENOMIC DNA]</scope>
    <source>
        <strain evidence="3">B4,CECT 8067,JCM 17497</strain>
    </source>
</reference>
<sequence length="113" mass="12483">MGTEQAFETLSLTNQIVLLGVSELHRDGETPVQTHELRHVCTSQLEHVDTEVVGTITEADVMRSLYRLEDEGFVEEVEIDGTSPTGKGRPAYALALTPDEVREGVDDTLLEDE</sequence>
<evidence type="ECO:0008006" key="4">
    <source>
        <dbReference type="Google" id="ProtNLM"/>
    </source>
</evidence>
<accession>A0A1G8YKF5</accession>
<dbReference type="AlphaFoldDB" id="A0A1G8YKF5"/>
<gene>
    <name evidence="2" type="ORF">SAMN04515672_2200</name>
</gene>
<proteinExistence type="predicted"/>